<evidence type="ECO:0000313" key="2">
    <source>
        <dbReference type="Proteomes" id="UP001163046"/>
    </source>
</evidence>
<proteinExistence type="predicted"/>
<dbReference type="Proteomes" id="UP001163046">
    <property type="component" value="Unassembled WGS sequence"/>
</dbReference>
<evidence type="ECO:0000313" key="1">
    <source>
        <dbReference type="EMBL" id="KAJ7330573.1"/>
    </source>
</evidence>
<sequence>MTQMMMGLHEINEEADILLATPENPFYKEIKHWYSEGSTSDESDKTNPTLIRPFVSQMESQHYNSCAFDNYLPIERPSTSLLYTSSMLWSGWLCKYPGVLQQIRWCSCAPSPDSSWCEAGCLILT</sequence>
<gene>
    <name evidence="1" type="ORF">OS493_022186</name>
</gene>
<accession>A0A9W9YE63</accession>
<dbReference type="AlphaFoldDB" id="A0A9W9YE63"/>
<name>A0A9W9YE63_9CNID</name>
<protein>
    <submittedName>
        <fullName evidence="1">Uncharacterized protein</fullName>
    </submittedName>
</protein>
<keyword evidence="2" id="KW-1185">Reference proteome</keyword>
<dbReference type="EMBL" id="MU827792">
    <property type="protein sequence ID" value="KAJ7330573.1"/>
    <property type="molecule type" value="Genomic_DNA"/>
</dbReference>
<organism evidence="1 2">
    <name type="scientific">Desmophyllum pertusum</name>
    <dbReference type="NCBI Taxonomy" id="174260"/>
    <lineage>
        <taxon>Eukaryota</taxon>
        <taxon>Metazoa</taxon>
        <taxon>Cnidaria</taxon>
        <taxon>Anthozoa</taxon>
        <taxon>Hexacorallia</taxon>
        <taxon>Scleractinia</taxon>
        <taxon>Caryophylliina</taxon>
        <taxon>Caryophylliidae</taxon>
        <taxon>Desmophyllum</taxon>
    </lineage>
</organism>
<dbReference type="OrthoDB" id="5958408at2759"/>
<comment type="caution">
    <text evidence="1">The sequence shown here is derived from an EMBL/GenBank/DDBJ whole genome shotgun (WGS) entry which is preliminary data.</text>
</comment>
<reference evidence="1" key="1">
    <citation type="submission" date="2023-01" db="EMBL/GenBank/DDBJ databases">
        <title>Genome assembly of the deep-sea coral Lophelia pertusa.</title>
        <authorList>
            <person name="Herrera S."/>
            <person name="Cordes E."/>
        </authorList>
    </citation>
    <scope>NUCLEOTIDE SEQUENCE</scope>
    <source>
        <strain evidence="1">USNM1676648</strain>
        <tissue evidence="1">Polyp</tissue>
    </source>
</reference>